<gene>
    <name evidence="1" type="ORF">CC2_130</name>
</gene>
<evidence type="ECO:0000313" key="1">
    <source>
        <dbReference type="EMBL" id="AFN39152.1"/>
    </source>
</evidence>
<reference evidence="1 2" key="1">
    <citation type="journal article" date="2012" name="J. Virol.">
        <title>Complete Genome Sequence of Aeromonas hydrophila Phage CC2.</title>
        <authorList>
            <person name="Shen C.J."/>
            <person name="Liu Y.J."/>
            <person name="Lu C.P."/>
        </authorList>
    </citation>
    <scope>NUCLEOTIDE SEQUENCE [LARGE SCALE GENOMIC DNA]</scope>
</reference>
<dbReference type="EMBL" id="JX123262">
    <property type="protein sequence ID" value="AFN39152.1"/>
    <property type="molecule type" value="Genomic_DNA"/>
</dbReference>
<protein>
    <submittedName>
        <fullName evidence="1">Uncharacterized protein</fullName>
    </submittedName>
</protein>
<dbReference type="KEGG" id="vg:14016423"/>
<dbReference type="GeneID" id="14016423"/>
<sequence length="95" mass="11008">MENDMKNIGWKYYVVSENMGDVFDFEEKFGIAALSLDNSIKVDKSLVLVTLYHGEIIDPVLHLPRVWVRGDECWRNPKVGDEPVFKLLKKFGYIS</sequence>
<name>I6X6W1_9CAUD</name>
<dbReference type="Proteomes" id="UP000009016">
    <property type="component" value="Segment"/>
</dbReference>
<keyword evidence="2" id="KW-1185">Reference proteome</keyword>
<accession>I6X6W1</accession>
<organism evidence="1 2">
    <name type="scientific">Aeromonas phage CC2</name>
    <dbReference type="NCBI Taxonomy" id="1204516"/>
    <lineage>
        <taxon>Viruses</taxon>
        <taxon>Duplodnaviria</taxon>
        <taxon>Heunggongvirae</taxon>
        <taxon>Uroviricota</taxon>
        <taxon>Caudoviricetes</taxon>
        <taxon>Pantevenvirales</taxon>
        <taxon>Straboviridae</taxon>
        <taxon>Emmerichvirinae</taxon>
        <taxon>Ceceduovirus</taxon>
        <taxon>Ceceduovirus cc2</taxon>
    </lineage>
</organism>
<proteinExistence type="predicted"/>
<dbReference type="RefSeq" id="YP_007010156.1">
    <property type="nucleotide sequence ID" value="NC_019538.1"/>
</dbReference>
<evidence type="ECO:0000313" key="2">
    <source>
        <dbReference type="Proteomes" id="UP000009016"/>
    </source>
</evidence>